<dbReference type="OrthoDB" id="3236524at2"/>
<gene>
    <name evidence="2" type="ORF">CLV56_2920</name>
</gene>
<reference evidence="2 3" key="1">
    <citation type="submission" date="2017-11" db="EMBL/GenBank/DDBJ databases">
        <title>Genomic Encyclopedia of Archaeal and Bacterial Type Strains, Phase II (KMG-II): From Individual Species to Whole Genera.</title>
        <authorList>
            <person name="Goeker M."/>
        </authorList>
    </citation>
    <scope>NUCLEOTIDE SEQUENCE [LARGE SCALE GENOMIC DNA]</scope>
    <source>
        <strain evidence="2 3">DSM 27763</strain>
    </source>
</reference>
<dbReference type="RefSeq" id="WP_039361850.1">
    <property type="nucleotide sequence ID" value="NZ_PGEZ01000002.1"/>
</dbReference>
<dbReference type="EMBL" id="PGEZ01000002">
    <property type="protein sequence ID" value="PJJ53431.1"/>
    <property type="molecule type" value="Genomic_DNA"/>
</dbReference>
<name>A0A0B2B493_9ACTN</name>
<proteinExistence type="predicted"/>
<dbReference type="AlphaFoldDB" id="A0A0B2B493"/>
<dbReference type="Pfam" id="PF08818">
    <property type="entry name" value="DUF1801"/>
    <property type="match status" value="1"/>
</dbReference>
<evidence type="ECO:0000313" key="3">
    <source>
        <dbReference type="Proteomes" id="UP000230842"/>
    </source>
</evidence>
<feature type="domain" description="YdhG-like" evidence="1">
    <location>
        <begin position="15"/>
        <end position="107"/>
    </location>
</feature>
<dbReference type="SUPFAM" id="SSF159888">
    <property type="entry name" value="YdhG-like"/>
    <property type="match status" value="1"/>
</dbReference>
<sequence>MGTVDDYLETLDEPRRGVITALYAAAHDAVPDAEQGKGYGMPALVYRGKPLVSVMATASHLALYPFSGEIVGELADELAGFDASKGTIRFQPDAPLPTDLAVRIVEARKRQIDR</sequence>
<accession>A0A0B2B493</accession>
<evidence type="ECO:0000259" key="1">
    <source>
        <dbReference type="Pfam" id="PF08818"/>
    </source>
</evidence>
<comment type="caution">
    <text evidence="2">The sequence shown here is derived from an EMBL/GenBank/DDBJ whole genome shotgun (WGS) entry which is preliminary data.</text>
</comment>
<keyword evidence="3" id="KW-1185">Reference proteome</keyword>
<dbReference type="Gene3D" id="3.90.1150.200">
    <property type="match status" value="1"/>
</dbReference>
<organism evidence="2 3">
    <name type="scientific">Mumia flava</name>
    <dbReference type="NCBI Taxonomy" id="1348852"/>
    <lineage>
        <taxon>Bacteria</taxon>
        <taxon>Bacillati</taxon>
        <taxon>Actinomycetota</taxon>
        <taxon>Actinomycetes</taxon>
        <taxon>Propionibacteriales</taxon>
        <taxon>Nocardioidaceae</taxon>
        <taxon>Mumia</taxon>
    </lineage>
</organism>
<protein>
    <submittedName>
        <fullName evidence="2">Uncharacterized protein YdhG (YjbR/CyaY superfamily)</fullName>
    </submittedName>
</protein>
<dbReference type="Proteomes" id="UP000230842">
    <property type="component" value="Unassembled WGS sequence"/>
</dbReference>
<dbReference type="InterPro" id="IPR014922">
    <property type="entry name" value="YdhG-like"/>
</dbReference>
<evidence type="ECO:0000313" key="2">
    <source>
        <dbReference type="EMBL" id="PJJ53431.1"/>
    </source>
</evidence>